<gene>
    <name evidence="6" type="ORF">E1263_20625</name>
</gene>
<dbReference type="PANTHER" id="PTHR43046:SF12">
    <property type="entry name" value="GDP-MANNOSE MANNOSYL HYDROLASE"/>
    <property type="match status" value="1"/>
</dbReference>
<reference evidence="6 7" key="1">
    <citation type="submission" date="2019-03" db="EMBL/GenBank/DDBJ databases">
        <title>Draft genome sequences of novel Actinobacteria.</title>
        <authorList>
            <person name="Sahin N."/>
            <person name="Ay H."/>
            <person name="Saygin H."/>
        </authorList>
    </citation>
    <scope>NUCLEOTIDE SEQUENCE [LARGE SCALE GENOMIC DNA]</scope>
    <source>
        <strain evidence="6 7">JCM 13523</strain>
    </source>
</reference>
<dbReference type="InterPro" id="IPR015797">
    <property type="entry name" value="NUDIX_hydrolase-like_dom_sf"/>
</dbReference>
<dbReference type="Proteomes" id="UP000295124">
    <property type="component" value="Unassembled WGS sequence"/>
</dbReference>
<protein>
    <submittedName>
        <fullName evidence="6">NUDIX domain-containing protein</fullName>
    </submittedName>
</protein>
<organism evidence="6 7">
    <name type="scientific">Kribbella antibiotica</name>
    <dbReference type="NCBI Taxonomy" id="190195"/>
    <lineage>
        <taxon>Bacteria</taxon>
        <taxon>Bacillati</taxon>
        <taxon>Actinomycetota</taxon>
        <taxon>Actinomycetes</taxon>
        <taxon>Propionibacteriales</taxon>
        <taxon>Kribbellaceae</taxon>
        <taxon>Kribbella</taxon>
    </lineage>
</organism>
<comment type="caution">
    <text evidence="6">The sequence shown here is derived from an EMBL/GenBank/DDBJ whole genome shotgun (WGS) entry which is preliminary data.</text>
</comment>
<keyword evidence="3" id="KW-0460">Magnesium</keyword>
<dbReference type="InterPro" id="IPR000086">
    <property type="entry name" value="NUDIX_hydrolase_dom"/>
</dbReference>
<dbReference type="CDD" id="cd04301">
    <property type="entry name" value="NAT_SF"/>
    <property type="match status" value="1"/>
</dbReference>
<dbReference type="PROSITE" id="PS00893">
    <property type="entry name" value="NUDIX_BOX"/>
    <property type="match status" value="1"/>
</dbReference>
<evidence type="ECO:0000259" key="5">
    <source>
        <dbReference type="PROSITE" id="PS51462"/>
    </source>
</evidence>
<dbReference type="SUPFAM" id="SSF55729">
    <property type="entry name" value="Acyl-CoA N-acyltransferases (Nat)"/>
    <property type="match status" value="2"/>
</dbReference>
<evidence type="ECO:0000313" key="7">
    <source>
        <dbReference type="Proteomes" id="UP000295124"/>
    </source>
</evidence>
<dbReference type="Gene3D" id="3.90.79.10">
    <property type="entry name" value="Nucleoside Triphosphate Pyrophosphohydrolase"/>
    <property type="match status" value="1"/>
</dbReference>
<evidence type="ECO:0000256" key="2">
    <source>
        <dbReference type="ARBA" id="ARBA00022801"/>
    </source>
</evidence>
<evidence type="ECO:0000256" key="3">
    <source>
        <dbReference type="ARBA" id="ARBA00022842"/>
    </source>
</evidence>
<dbReference type="InterPro" id="IPR000182">
    <property type="entry name" value="GNAT_dom"/>
</dbReference>
<dbReference type="PROSITE" id="PS51462">
    <property type="entry name" value="NUDIX"/>
    <property type="match status" value="1"/>
</dbReference>
<dbReference type="SUPFAM" id="SSF55811">
    <property type="entry name" value="Nudix"/>
    <property type="match status" value="1"/>
</dbReference>
<dbReference type="RefSeq" id="WP_132169766.1">
    <property type="nucleotide sequence ID" value="NZ_SMKX01000058.1"/>
</dbReference>
<dbReference type="InterPro" id="IPR016181">
    <property type="entry name" value="Acyl_CoA_acyltransferase"/>
</dbReference>
<dbReference type="CDD" id="cd04685">
    <property type="entry name" value="NUDIX_Hydrolase"/>
    <property type="match status" value="1"/>
</dbReference>
<proteinExistence type="predicted"/>
<dbReference type="OrthoDB" id="4119890at2"/>
<keyword evidence="2" id="KW-0378">Hydrolase</keyword>
<dbReference type="GO" id="GO:0016747">
    <property type="term" value="F:acyltransferase activity, transferring groups other than amino-acyl groups"/>
    <property type="evidence" value="ECO:0007669"/>
    <property type="project" value="InterPro"/>
</dbReference>
<keyword evidence="7" id="KW-1185">Reference proteome</keyword>
<dbReference type="Pfam" id="PF00293">
    <property type="entry name" value="NUDIX"/>
    <property type="match status" value="1"/>
</dbReference>
<dbReference type="GO" id="GO:0016787">
    <property type="term" value="F:hydrolase activity"/>
    <property type="evidence" value="ECO:0007669"/>
    <property type="project" value="UniProtKB-KW"/>
</dbReference>
<dbReference type="EMBL" id="SMKX01000058">
    <property type="protein sequence ID" value="TDD58145.1"/>
    <property type="molecule type" value="Genomic_DNA"/>
</dbReference>
<dbReference type="Pfam" id="PF00583">
    <property type="entry name" value="Acetyltransf_1"/>
    <property type="match status" value="1"/>
</dbReference>
<accession>A0A4R4ZI68</accession>
<evidence type="ECO:0000313" key="6">
    <source>
        <dbReference type="EMBL" id="TDD58145.1"/>
    </source>
</evidence>
<evidence type="ECO:0000259" key="4">
    <source>
        <dbReference type="PROSITE" id="PS51186"/>
    </source>
</evidence>
<name>A0A4R4ZI68_9ACTN</name>
<evidence type="ECO:0000256" key="1">
    <source>
        <dbReference type="ARBA" id="ARBA00001946"/>
    </source>
</evidence>
<dbReference type="InterPro" id="IPR020084">
    <property type="entry name" value="NUDIX_hydrolase_CS"/>
</dbReference>
<feature type="domain" description="Nudix hydrolase" evidence="5">
    <location>
        <begin position="331"/>
        <end position="472"/>
    </location>
</feature>
<feature type="domain" description="N-acetyltransferase" evidence="4">
    <location>
        <begin position="2"/>
        <end position="161"/>
    </location>
</feature>
<dbReference type="PANTHER" id="PTHR43046">
    <property type="entry name" value="GDP-MANNOSE MANNOSYL HYDROLASE"/>
    <property type="match status" value="1"/>
</dbReference>
<comment type="cofactor">
    <cofactor evidence="1">
        <name>Mg(2+)</name>
        <dbReference type="ChEBI" id="CHEBI:18420"/>
    </cofactor>
</comment>
<dbReference type="PROSITE" id="PS51186">
    <property type="entry name" value="GNAT"/>
    <property type="match status" value="1"/>
</dbReference>
<dbReference type="AlphaFoldDB" id="A0A4R4ZI68"/>
<sequence>MITVREIDPADPVLFDAWYDALHAGAVEGREAAVIEGREALGGSLRRGSPVKARIPIAAFDGDRVVGALLFEYRLADNLDSVSVEIDVPVEHRRRGVGTALWQWAVTRAAQLGRTIFQTELGVPSEPYSGAEFAARLGFVVEHVEDHLVVQLPYDEERLAGLRASAGVLEGYTLTSWAGVCPPEHLQAYADLHTAMDNDVPTGGMTRETVPWTVEKLEASEQRTDRSYLALVTMVHTEAGDPAGYTLMYVPRTNPVDVQQDDTLVLRDHRGHNLGTHLKLANLDQLARHRTTQTYLHTWTALSNTAMQKVNARFGFYTVEQNQELELTRPNLRPAARGVIVDPADRILLVRFEFPDGPLWATPGGGLEPTESLLEGLRRELTEEVGLSLEADPPHVWHQEVVAEGHADGFDGVINDYFLIRTPEFEPAGTFTADELAAENVHEQRWWTLDELRAHEGRFAPSNLPTLLADLLHTGPPTIPLSLGL</sequence>
<dbReference type="Gene3D" id="3.40.630.30">
    <property type="match status" value="1"/>
</dbReference>